<protein>
    <submittedName>
        <fullName evidence="2">Uncharacterized protein</fullName>
    </submittedName>
</protein>
<reference evidence="2" key="1">
    <citation type="submission" date="2021-07" db="EMBL/GenBank/DDBJ databases">
        <title>Neiella marina sp. nov., isolated from the intestinal content of sea cucumber Apostichopus japonicus.</title>
        <authorList>
            <person name="Bai X."/>
        </authorList>
    </citation>
    <scope>NUCLEOTIDE SEQUENCE</scope>
    <source>
        <strain evidence="2">126</strain>
    </source>
</reference>
<dbReference type="RefSeq" id="WP_220102339.1">
    <property type="nucleotide sequence ID" value="NZ_JAHZSS010000001.1"/>
</dbReference>
<dbReference type="Proteomes" id="UP001166251">
    <property type="component" value="Unassembled WGS sequence"/>
</dbReference>
<sequence length="70" mass="7546">MSINAALLGQFILVLAIVMAVACYYLGKRKTNTPILVSVIGFISATVPPLALIFLMLLVLKNDIPSKQNT</sequence>
<evidence type="ECO:0000313" key="2">
    <source>
        <dbReference type="EMBL" id="MBW8189667.1"/>
    </source>
</evidence>
<accession>A0ABS7ED72</accession>
<gene>
    <name evidence="2" type="ORF">K0504_01350</name>
</gene>
<keyword evidence="1" id="KW-0472">Membrane</keyword>
<keyword evidence="1" id="KW-0812">Transmembrane</keyword>
<evidence type="ECO:0000256" key="1">
    <source>
        <dbReference type="SAM" id="Phobius"/>
    </source>
</evidence>
<proteinExistence type="predicted"/>
<evidence type="ECO:0000313" key="3">
    <source>
        <dbReference type="Proteomes" id="UP001166251"/>
    </source>
</evidence>
<dbReference type="EMBL" id="JAHZSS010000001">
    <property type="protein sequence ID" value="MBW8189667.1"/>
    <property type="molecule type" value="Genomic_DNA"/>
</dbReference>
<comment type="caution">
    <text evidence="2">The sequence shown here is derived from an EMBL/GenBank/DDBJ whole genome shotgun (WGS) entry which is preliminary data.</text>
</comment>
<keyword evidence="1" id="KW-1133">Transmembrane helix</keyword>
<name>A0ABS7ED72_9GAMM</name>
<feature type="transmembrane region" description="Helical" evidence="1">
    <location>
        <begin position="36"/>
        <end position="60"/>
    </location>
</feature>
<keyword evidence="3" id="KW-1185">Reference proteome</keyword>
<organism evidence="2 3">
    <name type="scientific">Neiella holothuriorum</name>
    <dbReference type="NCBI Taxonomy" id="2870530"/>
    <lineage>
        <taxon>Bacteria</taxon>
        <taxon>Pseudomonadati</taxon>
        <taxon>Pseudomonadota</taxon>
        <taxon>Gammaproteobacteria</taxon>
        <taxon>Alteromonadales</taxon>
        <taxon>Echinimonadaceae</taxon>
        <taxon>Neiella</taxon>
    </lineage>
</organism>